<keyword evidence="3" id="KW-1185">Reference proteome</keyword>
<evidence type="ECO:0000256" key="1">
    <source>
        <dbReference type="SAM" id="MobiDB-lite"/>
    </source>
</evidence>
<sequence>MPAPDRHVILSGRNTGLSGSGQSTALWGQQHSGSPLVTEGSGQCSERWSAKTATVLFQGRPPSGGAVGSWQSELYRSLEK</sequence>
<accession>A0AAE1D0Q7</accession>
<evidence type="ECO:0000313" key="2">
    <source>
        <dbReference type="EMBL" id="KAK3749677.1"/>
    </source>
</evidence>
<dbReference type="AlphaFoldDB" id="A0AAE1D0Q7"/>
<protein>
    <submittedName>
        <fullName evidence="2">Uncharacterized protein</fullName>
    </submittedName>
</protein>
<dbReference type="EMBL" id="JAWDGP010005930">
    <property type="protein sequence ID" value="KAK3749677.1"/>
    <property type="molecule type" value="Genomic_DNA"/>
</dbReference>
<dbReference type="Proteomes" id="UP001283361">
    <property type="component" value="Unassembled WGS sequence"/>
</dbReference>
<feature type="region of interest" description="Disordered" evidence="1">
    <location>
        <begin position="13"/>
        <end position="42"/>
    </location>
</feature>
<name>A0AAE1D0Q7_9GAST</name>
<feature type="region of interest" description="Disordered" evidence="1">
    <location>
        <begin position="60"/>
        <end position="80"/>
    </location>
</feature>
<gene>
    <name evidence="2" type="ORF">RRG08_013885</name>
</gene>
<proteinExistence type="predicted"/>
<organism evidence="2 3">
    <name type="scientific">Elysia crispata</name>
    <name type="common">lettuce slug</name>
    <dbReference type="NCBI Taxonomy" id="231223"/>
    <lineage>
        <taxon>Eukaryota</taxon>
        <taxon>Metazoa</taxon>
        <taxon>Spiralia</taxon>
        <taxon>Lophotrochozoa</taxon>
        <taxon>Mollusca</taxon>
        <taxon>Gastropoda</taxon>
        <taxon>Heterobranchia</taxon>
        <taxon>Euthyneura</taxon>
        <taxon>Panpulmonata</taxon>
        <taxon>Sacoglossa</taxon>
        <taxon>Placobranchoidea</taxon>
        <taxon>Plakobranchidae</taxon>
        <taxon>Elysia</taxon>
    </lineage>
</organism>
<reference evidence="2" key="1">
    <citation type="journal article" date="2023" name="G3 (Bethesda)">
        <title>A reference genome for the long-term kleptoplast-retaining sea slug Elysia crispata morphotype clarki.</title>
        <authorList>
            <person name="Eastman K.E."/>
            <person name="Pendleton A.L."/>
            <person name="Shaikh M.A."/>
            <person name="Suttiyut T."/>
            <person name="Ogas R."/>
            <person name="Tomko P."/>
            <person name="Gavelis G."/>
            <person name="Widhalm J.R."/>
            <person name="Wisecaver J.H."/>
        </authorList>
    </citation>
    <scope>NUCLEOTIDE SEQUENCE</scope>
    <source>
        <strain evidence="2">ECLA1</strain>
    </source>
</reference>
<comment type="caution">
    <text evidence="2">The sequence shown here is derived from an EMBL/GenBank/DDBJ whole genome shotgun (WGS) entry which is preliminary data.</text>
</comment>
<evidence type="ECO:0000313" key="3">
    <source>
        <dbReference type="Proteomes" id="UP001283361"/>
    </source>
</evidence>